<reference evidence="2" key="1">
    <citation type="submission" date="2013-04" db="EMBL/GenBank/DDBJ databases">
        <title>Genome sequence of Chlamydia psittaci 10_881_SC42.</title>
        <authorList>
            <person name="Huot-Creasy H."/>
            <person name="McCracken C.L."/>
            <person name="Humphries M."/>
            <person name="Sachse K."/>
            <person name="Laroucau K."/>
            <person name="Bavoil P."/>
            <person name="Myers G.S."/>
        </authorList>
    </citation>
    <scope>NUCLEOTIDE SEQUENCE [LARGE SCALE GENOMIC DNA]</scope>
    <source>
        <strain evidence="2">10_881_SC42</strain>
    </source>
</reference>
<keyword evidence="1" id="KW-1133">Transmembrane helix</keyword>
<organism evidence="2 3">
    <name type="scientific">Chlamydia avium</name>
    <dbReference type="NCBI Taxonomy" id="1457141"/>
    <lineage>
        <taxon>Bacteria</taxon>
        <taxon>Pseudomonadati</taxon>
        <taxon>Chlamydiota</taxon>
        <taxon>Chlamydiia</taxon>
        <taxon>Chlamydiales</taxon>
        <taxon>Chlamydiaceae</taxon>
        <taxon>Chlamydia/Chlamydophila group</taxon>
        <taxon>Chlamydia</taxon>
    </lineage>
</organism>
<comment type="caution">
    <text evidence="2">The sequence shown here is derived from an EMBL/GenBank/DDBJ whole genome shotgun (WGS) entry which is preliminary data.</text>
</comment>
<keyword evidence="1" id="KW-0812">Transmembrane</keyword>
<proteinExistence type="predicted"/>
<keyword evidence="3" id="KW-1185">Reference proteome</keyword>
<protein>
    <submittedName>
        <fullName evidence="2">Uncharacterized protein</fullName>
    </submittedName>
</protein>
<keyword evidence="1" id="KW-0472">Membrane</keyword>
<gene>
    <name evidence="2" type="ORF">CP10881SC42_0538</name>
</gene>
<dbReference type="EMBL" id="ATND01000002">
    <property type="protein sequence ID" value="EPP38449.1"/>
    <property type="molecule type" value="Genomic_DNA"/>
</dbReference>
<accession>A0ABP2X6J6</accession>
<evidence type="ECO:0000256" key="1">
    <source>
        <dbReference type="SAM" id="Phobius"/>
    </source>
</evidence>
<evidence type="ECO:0000313" key="2">
    <source>
        <dbReference type="EMBL" id="EPP38449.1"/>
    </source>
</evidence>
<dbReference type="Proteomes" id="UP000014821">
    <property type="component" value="Unassembled WGS sequence"/>
</dbReference>
<feature type="transmembrane region" description="Helical" evidence="1">
    <location>
        <begin position="21"/>
        <end position="40"/>
    </location>
</feature>
<evidence type="ECO:0000313" key="3">
    <source>
        <dbReference type="Proteomes" id="UP000014821"/>
    </source>
</evidence>
<sequence length="42" mass="5171">MKDKSLLKNKRFCSYFYYGEVLAHFSMICFTNSPYFSWILKY</sequence>
<name>A0ABP2X6J6_9CHLA</name>